<dbReference type="PROSITE" id="PS00374">
    <property type="entry name" value="MGMT"/>
    <property type="match status" value="1"/>
</dbReference>
<reference evidence="11 12" key="1">
    <citation type="submission" date="2014-06" db="EMBL/GenBank/DDBJ databases">
        <title>Draft genome sequence of Bacillus gaemokensis JCM 15801 (MCCC 1A00707).</title>
        <authorList>
            <person name="Lai Q."/>
            <person name="Liu Y."/>
            <person name="Shao Z."/>
        </authorList>
    </citation>
    <scope>NUCLEOTIDE SEQUENCE [LARGE SCALE GENOMIC DNA]</scope>
    <source>
        <strain evidence="11 12">JCM 15801</strain>
    </source>
</reference>
<dbReference type="InterPro" id="IPR036217">
    <property type="entry name" value="MethylDNA_cys_MeTrfase_DNAb"/>
</dbReference>
<evidence type="ECO:0000256" key="2">
    <source>
        <dbReference type="ARBA" id="ARBA00008711"/>
    </source>
</evidence>
<comment type="catalytic activity">
    <reaction evidence="1">
        <text>a 4-O-methyl-thymidine in DNA + L-cysteinyl-[protein] = a thymidine in DNA + S-methyl-L-cysteinyl-[protein]</text>
        <dbReference type="Rhea" id="RHEA:53428"/>
        <dbReference type="Rhea" id="RHEA-COMP:10131"/>
        <dbReference type="Rhea" id="RHEA-COMP:10132"/>
        <dbReference type="Rhea" id="RHEA-COMP:13555"/>
        <dbReference type="Rhea" id="RHEA-COMP:13556"/>
        <dbReference type="ChEBI" id="CHEBI:29950"/>
        <dbReference type="ChEBI" id="CHEBI:82612"/>
        <dbReference type="ChEBI" id="CHEBI:137386"/>
        <dbReference type="ChEBI" id="CHEBI:137387"/>
        <dbReference type="EC" id="2.1.1.63"/>
    </reaction>
</comment>
<evidence type="ECO:0000313" key="12">
    <source>
        <dbReference type="Proteomes" id="UP000027778"/>
    </source>
</evidence>
<dbReference type="PANTHER" id="PTHR10815">
    <property type="entry name" value="METHYLATED-DNA--PROTEIN-CYSTEINE METHYLTRANSFERASE"/>
    <property type="match status" value="1"/>
</dbReference>
<dbReference type="Pfam" id="PF01035">
    <property type="entry name" value="DNA_binding_1"/>
    <property type="match status" value="1"/>
</dbReference>
<comment type="caution">
    <text evidence="11">The sequence shown here is derived from an EMBL/GenBank/DDBJ whole genome shotgun (WGS) entry which is preliminary data.</text>
</comment>
<dbReference type="NCBIfam" id="TIGR00589">
    <property type="entry name" value="ogt"/>
    <property type="match status" value="1"/>
</dbReference>
<dbReference type="FunFam" id="1.10.10.10:FF:000214">
    <property type="entry name" value="Methylated-DNA--protein-cysteine methyltransferase"/>
    <property type="match status" value="1"/>
</dbReference>
<dbReference type="SUPFAM" id="SSF53155">
    <property type="entry name" value="Methylated DNA-protein cysteine methyltransferase domain"/>
    <property type="match status" value="1"/>
</dbReference>
<dbReference type="OrthoDB" id="9802228at2"/>
<dbReference type="InterPro" id="IPR008332">
    <property type="entry name" value="MethylG_MeTrfase_N"/>
</dbReference>
<evidence type="ECO:0000256" key="4">
    <source>
        <dbReference type="ARBA" id="ARBA00022603"/>
    </source>
</evidence>
<evidence type="ECO:0000256" key="3">
    <source>
        <dbReference type="ARBA" id="ARBA00011918"/>
    </source>
</evidence>
<dbReference type="PANTHER" id="PTHR10815:SF12">
    <property type="entry name" value="METHYLATED-DNA--PROTEIN-CYSTEINE METHYLTRANSFERASE, INDUCIBLE"/>
    <property type="match status" value="1"/>
</dbReference>
<dbReference type="CDD" id="cd06445">
    <property type="entry name" value="ATase"/>
    <property type="match status" value="1"/>
</dbReference>
<dbReference type="InterPro" id="IPR036388">
    <property type="entry name" value="WH-like_DNA-bd_sf"/>
</dbReference>
<dbReference type="STRING" id="574375.AZF08_00080"/>
<keyword evidence="5 11" id="KW-0808">Transferase</keyword>
<sequence>MESTTNQIIYWTLLVYKKWHMHLAATPQGLCFIGSQQQDFDELTTWAKKRFPKHTLVQDNLQLQPYIQELIEYLEKQREVFTCPIDIQGTPFQLTVWNALREIPYGKTYSYSDIAQHIQKPKSVRAVGTAIGANPLLITIPCHRVIGKNGRLTGFRGGLEMKEKLLALEKSTRDTVGGCG</sequence>
<dbReference type="SUPFAM" id="SSF46767">
    <property type="entry name" value="Methylated DNA-protein cysteine methyltransferase, C-terminal domain"/>
    <property type="match status" value="1"/>
</dbReference>
<evidence type="ECO:0000259" key="10">
    <source>
        <dbReference type="Pfam" id="PF02870"/>
    </source>
</evidence>
<comment type="catalytic activity">
    <reaction evidence="8">
        <text>a 6-O-methyl-2'-deoxyguanosine in DNA + L-cysteinyl-[protein] = S-methyl-L-cysteinyl-[protein] + a 2'-deoxyguanosine in DNA</text>
        <dbReference type="Rhea" id="RHEA:24000"/>
        <dbReference type="Rhea" id="RHEA-COMP:10131"/>
        <dbReference type="Rhea" id="RHEA-COMP:10132"/>
        <dbReference type="Rhea" id="RHEA-COMP:11367"/>
        <dbReference type="Rhea" id="RHEA-COMP:11368"/>
        <dbReference type="ChEBI" id="CHEBI:29950"/>
        <dbReference type="ChEBI" id="CHEBI:82612"/>
        <dbReference type="ChEBI" id="CHEBI:85445"/>
        <dbReference type="ChEBI" id="CHEBI:85448"/>
        <dbReference type="EC" id="2.1.1.63"/>
    </reaction>
</comment>
<dbReference type="EC" id="2.1.1.63" evidence="3"/>
<keyword evidence="4 11" id="KW-0489">Methyltransferase</keyword>
<keyword evidence="12" id="KW-1185">Reference proteome</keyword>
<name>A0A073KI29_9BACI</name>
<evidence type="ECO:0000259" key="9">
    <source>
        <dbReference type="Pfam" id="PF01035"/>
    </source>
</evidence>
<comment type="similarity">
    <text evidence="2">Belongs to the MGMT family.</text>
</comment>
<evidence type="ECO:0000256" key="8">
    <source>
        <dbReference type="ARBA" id="ARBA00049348"/>
    </source>
</evidence>
<dbReference type="Pfam" id="PF02870">
    <property type="entry name" value="Methyltransf_1N"/>
    <property type="match status" value="1"/>
</dbReference>
<dbReference type="EMBL" id="JOTM01000046">
    <property type="protein sequence ID" value="KEK21953.1"/>
    <property type="molecule type" value="Genomic_DNA"/>
</dbReference>
<keyword evidence="7" id="KW-0234">DNA repair</keyword>
<protein>
    <recommendedName>
        <fullName evidence="3">methylated-DNA--[protein]-cysteine S-methyltransferase</fullName>
        <ecNumber evidence="3">2.1.1.63</ecNumber>
    </recommendedName>
</protein>
<organism evidence="11 12">
    <name type="scientific">Bacillus gaemokensis</name>
    <dbReference type="NCBI Taxonomy" id="574375"/>
    <lineage>
        <taxon>Bacteria</taxon>
        <taxon>Bacillati</taxon>
        <taxon>Bacillota</taxon>
        <taxon>Bacilli</taxon>
        <taxon>Bacillales</taxon>
        <taxon>Bacillaceae</taxon>
        <taxon>Bacillus</taxon>
        <taxon>Bacillus cereus group</taxon>
    </lineage>
</organism>
<dbReference type="InterPro" id="IPR036631">
    <property type="entry name" value="MGMT_N_sf"/>
</dbReference>
<dbReference type="AlphaFoldDB" id="A0A073KI29"/>
<dbReference type="InterPro" id="IPR014048">
    <property type="entry name" value="MethylDNA_cys_MeTrfase_DNA-bd"/>
</dbReference>
<feature type="domain" description="Methylguanine DNA methyltransferase ribonuclease-like" evidence="10">
    <location>
        <begin position="9"/>
        <end position="87"/>
    </location>
</feature>
<evidence type="ECO:0000256" key="7">
    <source>
        <dbReference type="ARBA" id="ARBA00023204"/>
    </source>
</evidence>
<dbReference type="InterPro" id="IPR001497">
    <property type="entry name" value="MethylDNA_cys_MeTrfase_AS"/>
</dbReference>
<evidence type="ECO:0000256" key="1">
    <source>
        <dbReference type="ARBA" id="ARBA00001286"/>
    </source>
</evidence>
<dbReference type="Gene3D" id="1.10.10.10">
    <property type="entry name" value="Winged helix-like DNA-binding domain superfamily/Winged helix DNA-binding domain"/>
    <property type="match status" value="1"/>
</dbReference>
<evidence type="ECO:0000313" key="11">
    <source>
        <dbReference type="EMBL" id="KEK21953.1"/>
    </source>
</evidence>
<dbReference type="Proteomes" id="UP000027778">
    <property type="component" value="Unassembled WGS sequence"/>
</dbReference>
<accession>A0A073KI29</accession>
<dbReference type="Gene3D" id="3.30.160.70">
    <property type="entry name" value="Methylated DNA-protein cysteine methyltransferase domain"/>
    <property type="match status" value="1"/>
</dbReference>
<evidence type="ECO:0000256" key="6">
    <source>
        <dbReference type="ARBA" id="ARBA00022763"/>
    </source>
</evidence>
<dbReference type="GO" id="GO:0032259">
    <property type="term" value="P:methylation"/>
    <property type="evidence" value="ECO:0007669"/>
    <property type="project" value="UniProtKB-KW"/>
</dbReference>
<dbReference type="RefSeq" id="WP_033678548.1">
    <property type="nucleotide sequence ID" value="NZ_JOTM01000046.1"/>
</dbReference>
<dbReference type="GO" id="GO:0003908">
    <property type="term" value="F:methylated-DNA-[protein]-cysteine S-methyltransferase activity"/>
    <property type="evidence" value="ECO:0007669"/>
    <property type="project" value="UniProtKB-EC"/>
</dbReference>
<evidence type="ECO:0000256" key="5">
    <source>
        <dbReference type="ARBA" id="ARBA00022679"/>
    </source>
</evidence>
<dbReference type="eggNOG" id="COG0350">
    <property type="taxonomic scope" value="Bacteria"/>
</dbReference>
<gene>
    <name evidence="11" type="ORF">BAGA_22990</name>
</gene>
<feature type="domain" description="Methylated-DNA-[protein]-cysteine S-methyltransferase DNA binding" evidence="9">
    <location>
        <begin position="91"/>
        <end position="170"/>
    </location>
</feature>
<keyword evidence="6" id="KW-0227">DNA damage</keyword>
<dbReference type="GO" id="GO:0006281">
    <property type="term" value="P:DNA repair"/>
    <property type="evidence" value="ECO:0007669"/>
    <property type="project" value="UniProtKB-KW"/>
</dbReference>
<proteinExistence type="inferred from homology"/>